<sequence>MKKYIPIFFILVFVFTACKDKMVCAAFQSSYILDEEEQRKRFSLFQGDSLVLTASTSTGHYKTNIYGISEKKYGYWKEQGLLQVDQKNVYSEEVDSLLNVSENGLPEIAEGGDAPEKVPFTPELDSAQLAQGADPWDNTKRFHYNVDFVNYMLLVGNDILIQQSAERDSAQAKQEKRLEGGKGNQQASDSTSNDKKKIFGNLFNKKDKKENQSEQKNEEN</sequence>
<evidence type="ECO:0000256" key="1">
    <source>
        <dbReference type="SAM" id="MobiDB-lite"/>
    </source>
</evidence>
<accession>A0AA49GGD0</accession>
<feature type="compositionally biased region" description="Basic and acidic residues" evidence="1">
    <location>
        <begin position="166"/>
        <end position="180"/>
    </location>
</feature>
<evidence type="ECO:0008006" key="4">
    <source>
        <dbReference type="Google" id="ProtNLM"/>
    </source>
</evidence>
<protein>
    <recommendedName>
        <fullName evidence="4">Lipoprotein</fullName>
    </recommendedName>
</protein>
<dbReference type="EMBL" id="CP129970">
    <property type="protein sequence ID" value="WKK85039.2"/>
    <property type="molecule type" value="Genomic_DNA"/>
</dbReference>
<feature type="compositionally biased region" description="Basic and acidic residues" evidence="1">
    <location>
        <begin position="204"/>
        <end position="220"/>
    </location>
</feature>
<name>A0AA49GGD0_9BACT</name>
<evidence type="ECO:0000313" key="3">
    <source>
        <dbReference type="Proteomes" id="UP001244443"/>
    </source>
</evidence>
<evidence type="ECO:0000313" key="2">
    <source>
        <dbReference type="EMBL" id="WKK85039.2"/>
    </source>
</evidence>
<dbReference type="RefSeq" id="WP_308356234.1">
    <property type="nucleotide sequence ID" value="NZ_CP129970.2"/>
</dbReference>
<dbReference type="AlphaFoldDB" id="A0AA49GGD0"/>
<feature type="region of interest" description="Disordered" evidence="1">
    <location>
        <begin position="166"/>
        <end position="220"/>
    </location>
</feature>
<dbReference type="PROSITE" id="PS51257">
    <property type="entry name" value="PROKAR_LIPOPROTEIN"/>
    <property type="match status" value="1"/>
</dbReference>
<gene>
    <name evidence="2" type="ORF">QYS48_23920</name>
</gene>
<dbReference type="Proteomes" id="UP001244443">
    <property type="component" value="Chromosome"/>
</dbReference>
<keyword evidence="3" id="KW-1185">Reference proteome</keyword>
<proteinExistence type="predicted"/>
<reference evidence="2" key="1">
    <citation type="submission" date="2023-08" db="EMBL/GenBank/DDBJ databases">
        <title>Comparative genomics and taxonomic characterization of three novel marine species of genus Marivirga.</title>
        <authorList>
            <person name="Muhammad N."/>
            <person name="Kim S.-G."/>
        </authorList>
    </citation>
    <scope>NUCLEOTIDE SEQUENCE [LARGE SCALE GENOMIC DNA]</scope>
    <source>
        <strain evidence="2">ABR2-2</strain>
    </source>
</reference>
<organism evidence="2 3">
    <name type="scientific">Marivirga arenosa</name>
    <dbReference type="NCBI Taxonomy" id="3059076"/>
    <lineage>
        <taxon>Bacteria</taxon>
        <taxon>Pseudomonadati</taxon>
        <taxon>Bacteroidota</taxon>
        <taxon>Cytophagia</taxon>
        <taxon>Cytophagales</taxon>
        <taxon>Marivirgaceae</taxon>
        <taxon>Marivirga</taxon>
    </lineage>
</organism>